<dbReference type="AlphaFoldDB" id="A0A9W9J5D8"/>
<feature type="transmembrane region" description="Helical" evidence="5">
    <location>
        <begin position="170"/>
        <end position="188"/>
    </location>
</feature>
<feature type="transmembrane region" description="Helical" evidence="5">
    <location>
        <begin position="266"/>
        <end position="286"/>
    </location>
</feature>
<feature type="transmembrane region" description="Helical" evidence="5">
    <location>
        <begin position="82"/>
        <end position="106"/>
    </location>
</feature>
<reference evidence="7" key="1">
    <citation type="submission" date="2022-12" db="EMBL/GenBank/DDBJ databases">
        <authorList>
            <person name="Petersen C."/>
        </authorList>
    </citation>
    <scope>NUCLEOTIDE SEQUENCE</scope>
    <source>
        <strain evidence="7">IBT 15544</strain>
    </source>
</reference>
<dbReference type="PANTHER" id="PTHR23112:SF0">
    <property type="entry name" value="TRANSMEMBRANE PROTEIN 116"/>
    <property type="match status" value="1"/>
</dbReference>
<evidence type="ECO:0000256" key="5">
    <source>
        <dbReference type="SAM" id="Phobius"/>
    </source>
</evidence>
<dbReference type="OrthoDB" id="18453at2759"/>
<dbReference type="GO" id="GO:0007189">
    <property type="term" value="P:adenylate cyclase-activating G protein-coupled receptor signaling pathway"/>
    <property type="evidence" value="ECO:0007669"/>
    <property type="project" value="TreeGrafter"/>
</dbReference>
<feature type="transmembrane region" description="Helical" evidence="5">
    <location>
        <begin position="118"/>
        <end position="140"/>
    </location>
</feature>
<evidence type="ECO:0000256" key="3">
    <source>
        <dbReference type="ARBA" id="ARBA00022989"/>
    </source>
</evidence>
<evidence type="ECO:0000256" key="1">
    <source>
        <dbReference type="ARBA" id="ARBA00004141"/>
    </source>
</evidence>
<dbReference type="GO" id="GO:0004930">
    <property type="term" value="F:G protein-coupled receptor activity"/>
    <property type="evidence" value="ECO:0007669"/>
    <property type="project" value="TreeGrafter"/>
</dbReference>
<evidence type="ECO:0000313" key="7">
    <source>
        <dbReference type="EMBL" id="KAJ5190142.1"/>
    </source>
</evidence>
<dbReference type="Pfam" id="PF05462">
    <property type="entry name" value="Dicty_CAR"/>
    <property type="match status" value="1"/>
</dbReference>
<keyword evidence="2 5" id="KW-0812">Transmembrane</keyword>
<gene>
    <name evidence="7" type="ORF">N7498_009127</name>
</gene>
<accession>A0A9W9J5D8</accession>
<dbReference type="PROSITE" id="PS50261">
    <property type="entry name" value="G_PROTEIN_RECEP_F2_4"/>
    <property type="match status" value="1"/>
</dbReference>
<sequence length="377" mass="42340">MSLSPSQNRAIEITERVTSSLSVLGALFVIGTYTASSSFHKPINRMVFYASWGNILANVSTLISLSGIQAGRTSTMCQTQGFLIQMFMPADALWTLAMACNVYLTFRHRFSSTQLRRLEIKYLLLCYGIPFVPAIIYAFLHTEERGTIYGPATLWCWIDVDWDFLRIATFYAPVWLIFIVTGFIYISIGTEIHRKRKQLRNMTSQSVPTVQSLKTTEVHVVSETMDAFQGTDEGRPENDNFSQGRRFAQYETNISSAKMSSSDAAAWAYTKCAMLFFAALIITWVPSTINRVYTLVAAGDISFALCYFEALVLPLQGFWNCIIYITTSLGACRSLWSSIFAPKPASQGIALSYTKSRRPFSRIDEGSESMTELAEDK</sequence>
<keyword evidence="8" id="KW-1185">Reference proteome</keyword>
<keyword evidence="4 5" id="KW-0472">Membrane</keyword>
<comment type="caution">
    <text evidence="7">The sequence shown here is derived from an EMBL/GenBank/DDBJ whole genome shotgun (WGS) entry which is preliminary data.</text>
</comment>
<proteinExistence type="predicted"/>
<evidence type="ECO:0000256" key="2">
    <source>
        <dbReference type="ARBA" id="ARBA00022692"/>
    </source>
</evidence>
<name>A0A9W9J5D8_9EURO</name>
<evidence type="ECO:0000259" key="6">
    <source>
        <dbReference type="PROSITE" id="PS50261"/>
    </source>
</evidence>
<dbReference type="GO" id="GO:0005886">
    <property type="term" value="C:plasma membrane"/>
    <property type="evidence" value="ECO:0007669"/>
    <property type="project" value="TreeGrafter"/>
</dbReference>
<feature type="transmembrane region" description="Helical" evidence="5">
    <location>
        <begin position="46"/>
        <end position="70"/>
    </location>
</feature>
<comment type="subcellular location">
    <subcellularLocation>
        <location evidence="1">Membrane</location>
        <topology evidence="1">Multi-pass membrane protein</topology>
    </subcellularLocation>
</comment>
<dbReference type="GO" id="GO:0007166">
    <property type="term" value="P:cell surface receptor signaling pathway"/>
    <property type="evidence" value="ECO:0007669"/>
    <property type="project" value="InterPro"/>
</dbReference>
<organism evidence="7 8">
    <name type="scientific">Penicillium cinerascens</name>
    <dbReference type="NCBI Taxonomy" id="70096"/>
    <lineage>
        <taxon>Eukaryota</taxon>
        <taxon>Fungi</taxon>
        <taxon>Dikarya</taxon>
        <taxon>Ascomycota</taxon>
        <taxon>Pezizomycotina</taxon>
        <taxon>Eurotiomycetes</taxon>
        <taxon>Eurotiomycetidae</taxon>
        <taxon>Eurotiales</taxon>
        <taxon>Aspergillaceae</taxon>
        <taxon>Penicillium</taxon>
    </lineage>
</organism>
<dbReference type="InterPro" id="IPR017981">
    <property type="entry name" value="GPCR_2-like_7TM"/>
</dbReference>
<evidence type="ECO:0000256" key="4">
    <source>
        <dbReference type="ARBA" id="ARBA00023136"/>
    </source>
</evidence>
<dbReference type="PANTHER" id="PTHR23112">
    <property type="entry name" value="G PROTEIN-COUPLED RECEPTOR 157-RELATED"/>
    <property type="match status" value="1"/>
</dbReference>
<feature type="domain" description="G-protein coupled receptors family 2 profile 2" evidence="6">
    <location>
        <begin position="11"/>
        <end position="328"/>
    </location>
</feature>
<evidence type="ECO:0000313" key="8">
    <source>
        <dbReference type="Proteomes" id="UP001150904"/>
    </source>
</evidence>
<feature type="transmembrane region" description="Helical" evidence="5">
    <location>
        <begin position="292"/>
        <end position="313"/>
    </location>
</feature>
<dbReference type="EMBL" id="JAPQKR010000016">
    <property type="protein sequence ID" value="KAJ5190142.1"/>
    <property type="molecule type" value="Genomic_DNA"/>
</dbReference>
<dbReference type="Gene3D" id="1.20.1070.10">
    <property type="entry name" value="Rhodopsin 7-helix transmembrane proteins"/>
    <property type="match status" value="1"/>
</dbReference>
<keyword evidence="3 5" id="KW-1133">Transmembrane helix</keyword>
<dbReference type="GeneID" id="83183484"/>
<protein>
    <recommendedName>
        <fullName evidence="6">G-protein coupled receptors family 2 profile 2 domain-containing protein</fullName>
    </recommendedName>
</protein>
<dbReference type="SUPFAM" id="SSF81321">
    <property type="entry name" value="Family A G protein-coupled receptor-like"/>
    <property type="match status" value="1"/>
</dbReference>
<feature type="transmembrane region" description="Helical" evidence="5">
    <location>
        <begin position="20"/>
        <end position="39"/>
    </location>
</feature>
<reference evidence="7" key="2">
    <citation type="journal article" date="2023" name="IMA Fungus">
        <title>Comparative genomic study of the Penicillium genus elucidates a diverse pangenome and 15 lateral gene transfer events.</title>
        <authorList>
            <person name="Petersen C."/>
            <person name="Sorensen T."/>
            <person name="Nielsen M.R."/>
            <person name="Sondergaard T.E."/>
            <person name="Sorensen J.L."/>
            <person name="Fitzpatrick D.A."/>
            <person name="Frisvad J.C."/>
            <person name="Nielsen K.L."/>
        </authorList>
    </citation>
    <scope>NUCLEOTIDE SEQUENCE</scope>
    <source>
        <strain evidence="7">IBT 15544</strain>
    </source>
</reference>
<dbReference type="Proteomes" id="UP001150904">
    <property type="component" value="Unassembled WGS sequence"/>
</dbReference>
<dbReference type="RefSeq" id="XP_058303082.1">
    <property type="nucleotide sequence ID" value="XM_058456183.1"/>
</dbReference>